<sequence>MTARCDTTSAPVGLLDSGWGGLSVALEVRRALPGEDLIFAADCGFAPWGEKPDAFVLERIDAVVDFLLSRGIKALVVACNTATSLAVVRLRERLAIPVVGIEPAVFPAVRETVTGTVAVLATPKTIEGLKYRTLRDEALGWAREHRSVPVDVIDVPAPGLMQCVERGDFTTPETRALVRHFLEPAAARSADRIVLGCTHYPFLTEAIRESVPGAEPIDPAPAVARQLVRRLREEGLASSRTAGGTSRFFATDPTPEREAVLRTLWRASGEAEPRLEALV</sequence>
<dbReference type="Pfam" id="PF01177">
    <property type="entry name" value="Asp_Glu_race"/>
    <property type="match status" value="1"/>
</dbReference>
<comment type="catalytic activity">
    <reaction evidence="1 7">
        <text>L-glutamate = D-glutamate</text>
        <dbReference type="Rhea" id="RHEA:12813"/>
        <dbReference type="ChEBI" id="CHEBI:29985"/>
        <dbReference type="ChEBI" id="CHEBI:29986"/>
        <dbReference type="EC" id="5.1.1.3"/>
    </reaction>
</comment>
<evidence type="ECO:0000256" key="1">
    <source>
        <dbReference type="ARBA" id="ARBA00001602"/>
    </source>
</evidence>
<evidence type="ECO:0000256" key="5">
    <source>
        <dbReference type="ARBA" id="ARBA00023235"/>
    </source>
</evidence>
<dbReference type="HAMAP" id="MF_00258">
    <property type="entry name" value="Glu_racemase"/>
    <property type="match status" value="1"/>
</dbReference>
<feature type="active site" description="Proton donor/acceptor" evidence="7">
    <location>
        <position position="79"/>
    </location>
</feature>
<organism evidence="9 10">
    <name type="scientific">Sutterella megalosphaeroides</name>
    <dbReference type="NCBI Taxonomy" id="2494234"/>
    <lineage>
        <taxon>Bacteria</taxon>
        <taxon>Pseudomonadati</taxon>
        <taxon>Pseudomonadota</taxon>
        <taxon>Betaproteobacteria</taxon>
        <taxon>Burkholderiales</taxon>
        <taxon>Sutterellaceae</taxon>
        <taxon>Sutterella</taxon>
    </lineage>
</organism>
<name>A0A2Z6ICG3_9BURK</name>
<dbReference type="PANTHER" id="PTHR21198:SF2">
    <property type="entry name" value="GLUTAMATE RACEMASE"/>
    <property type="match status" value="1"/>
</dbReference>
<evidence type="ECO:0000256" key="2">
    <source>
        <dbReference type="ARBA" id="ARBA00013090"/>
    </source>
</evidence>
<feature type="region of interest" description="Disordered" evidence="8">
    <location>
        <begin position="235"/>
        <end position="254"/>
    </location>
</feature>
<evidence type="ECO:0000256" key="3">
    <source>
        <dbReference type="ARBA" id="ARBA00022960"/>
    </source>
</evidence>
<evidence type="ECO:0000256" key="7">
    <source>
        <dbReference type="HAMAP-Rule" id="MF_00258"/>
    </source>
</evidence>
<keyword evidence="10" id="KW-1185">Reference proteome</keyword>
<feature type="active site" description="Proton donor/acceptor" evidence="7">
    <location>
        <position position="197"/>
    </location>
</feature>
<dbReference type="InterPro" id="IPR018187">
    <property type="entry name" value="Asp/Glu_racemase_AS_1"/>
</dbReference>
<dbReference type="SUPFAM" id="SSF53681">
    <property type="entry name" value="Aspartate/glutamate racemase"/>
    <property type="match status" value="2"/>
</dbReference>
<dbReference type="RefSeq" id="WP_120177701.1">
    <property type="nucleotide sequence ID" value="NZ_AP018786.1"/>
</dbReference>
<evidence type="ECO:0000256" key="6">
    <source>
        <dbReference type="ARBA" id="ARBA00023316"/>
    </source>
</evidence>
<evidence type="ECO:0000313" key="10">
    <source>
        <dbReference type="Proteomes" id="UP000271003"/>
    </source>
</evidence>
<dbReference type="PANTHER" id="PTHR21198">
    <property type="entry name" value="GLUTAMATE RACEMASE"/>
    <property type="match status" value="1"/>
</dbReference>
<comment type="function">
    <text evidence="7">Provides the (R)-glutamate required for cell wall biosynthesis.</text>
</comment>
<keyword evidence="5 7" id="KW-0413">Isomerase</keyword>
<comment type="caution">
    <text evidence="7">Lacks conserved residue(s) required for the propagation of feature annotation.</text>
</comment>
<dbReference type="UniPathway" id="UPA00219"/>
<dbReference type="InterPro" id="IPR004391">
    <property type="entry name" value="Glu_race"/>
</dbReference>
<dbReference type="GO" id="GO:0008360">
    <property type="term" value="P:regulation of cell shape"/>
    <property type="evidence" value="ECO:0007669"/>
    <property type="project" value="UniProtKB-KW"/>
</dbReference>
<feature type="binding site" evidence="7">
    <location>
        <begin position="80"/>
        <end position="81"/>
    </location>
    <ligand>
        <name>substrate</name>
    </ligand>
</feature>
<dbReference type="NCBIfam" id="TIGR00067">
    <property type="entry name" value="glut_race"/>
    <property type="match status" value="1"/>
</dbReference>
<dbReference type="PROSITE" id="PS00923">
    <property type="entry name" value="ASP_GLU_RACEMASE_1"/>
    <property type="match status" value="1"/>
</dbReference>
<comment type="similarity">
    <text evidence="7">Belongs to the aspartate/glutamate racemases family.</text>
</comment>
<protein>
    <recommendedName>
        <fullName evidence="2 7">Glutamate racemase</fullName>
        <ecNumber evidence="2 7">5.1.1.3</ecNumber>
    </recommendedName>
</protein>
<dbReference type="KEGG" id="sutt:SUTMEG_20540"/>
<keyword evidence="6 7" id="KW-0961">Cell wall biogenesis/degradation</keyword>
<dbReference type="PROSITE" id="PS00924">
    <property type="entry name" value="ASP_GLU_RACEMASE_2"/>
    <property type="match status" value="1"/>
</dbReference>
<feature type="binding site" evidence="7">
    <location>
        <begin position="16"/>
        <end position="17"/>
    </location>
    <ligand>
        <name>substrate</name>
    </ligand>
</feature>
<keyword evidence="3 7" id="KW-0133">Cell shape</keyword>
<feature type="binding site" evidence="7">
    <location>
        <begin position="198"/>
        <end position="199"/>
    </location>
    <ligand>
        <name>substrate</name>
    </ligand>
</feature>
<dbReference type="OrthoDB" id="9801055at2"/>
<proteinExistence type="inferred from homology"/>
<dbReference type="GO" id="GO:0071555">
    <property type="term" value="P:cell wall organization"/>
    <property type="evidence" value="ECO:0007669"/>
    <property type="project" value="UniProtKB-KW"/>
</dbReference>
<evidence type="ECO:0000313" key="9">
    <source>
        <dbReference type="EMBL" id="BBF24163.1"/>
    </source>
</evidence>
<dbReference type="Gene3D" id="3.40.50.1860">
    <property type="match status" value="2"/>
</dbReference>
<evidence type="ECO:0000256" key="4">
    <source>
        <dbReference type="ARBA" id="ARBA00022984"/>
    </source>
</evidence>
<reference evidence="9 10" key="1">
    <citation type="journal article" date="2018" name="Int. J. Syst. Evol. Microbiol.">
        <title>Mesosutterella multiformis gen. nov., sp. nov., a member of the family Sutterellaceae and Sutterella megalosphaeroides sp. nov., isolated from human faeces.</title>
        <authorList>
            <person name="Sakamoto M."/>
            <person name="Ikeyama N."/>
            <person name="Kunihiro T."/>
            <person name="Iino T."/>
            <person name="Yuki M."/>
            <person name="Ohkuma M."/>
        </authorList>
    </citation>
    <scope>NUCLEOTIDE SEQUENCE [LARGE SCALE GENOMIC DNA]</scope>
    <source>
        <strain evidence="9 10">6FBBBH3</strain>
    </source>
</reference>
<dbReference type="AlphaFoldDB" id="A0A2Z6ICG3"/>
<dbReference type="Proteomes" id="UP000271003">
    <property type="component" value="Chromosome"/>
</dbReference>
<comment type="pathway">
    <text evidence="7">Cell wall biogenesis; peptidoglycan biosynthesis.</text>
</comment>
<evidence type="ECO:0000256" key="8">
    <source>
        <dbReference type="SAM" id="MobiDB-lite"/>
    </source>
</evidence>
<keyword evidence="4 7" id="KW-0573">Peptidoglycan synthesis</keyword>
<dbReference type="GO" id="GO:0008881">
    <property type="term" value="F:glutamate racemase activity"/>
    <property type="evidence" value="ECO:0007669"/>
    <property type="project" value="UniProtKB-UniRule"/>
</dbReference>
<gene>
    <name evidence="7 9" type="primary">murI</name>
    <name evidence="9" type="ORF">SUTMEG_20540</name>
</gene>
<dbReference type="InterPro" id="IPR015942">
    <property type="entry name" value="Asp/Glu/hydantoin_racemase"/>
</dbReference>
<dbReference type="InterPro" id="IPR001920">
    <property type="entry name" value="Asp/Glu_race"/>
</dbReference>
<dbReference type="EMBL" id="AP018786">
    <property type="protein sequence ID" value="BBF24163.1"/>
    <property type="molecule type" value="Genomic_DNA"/>
</dbReference>
<dbReference type="EC" id="5.1.1.3" evidence="2 7"/>
<dbReference type="GO" id="GO:0009252">
    <property type="term" value="P:peptidoglycan biosynthetic process"/>
    <property type="evidence" value="ECO:0007669"/>
    <property type="project" value="UniProtKB-UniRule"/>
</dbReference>
<dbReference type="InterPro" id="IPR033134">
    <property type="entry name" value="Asp/Glu_racemase_AS_2"/>
</dbReference>
<accession>A0A2Z6ICG3</accession>